<comment type="caution">
    <text evidence="2">The sequence shown here is derived from an EMBL/GenBank/DDBJ whole genome shotgun (WGS) entry which is preliminary data.</text>
</comment>
<dbReference type="InterPro" id="IPR014729">
    <property type="entry name" value="Rossmann-like_a/b/a_fold"/>
</dbReference>
<protein>
    <recommendedName>
        <fullName evidence="1">Asparagine synthetase domain-containing protein</fullName>
    </recommendedName>
</protein>
<dbReference type="EMBL" id="JAHVHU010000002">
    <property type="protein sequence ID" value="MBY5956609.1"/>
    <property type="molecule type" value="Genomic_DNA"/>
</dbReference>
<sequence length="494" mass="57173">MVQNKLSSSWKELTNHLGGVYPFYKVDEPVHSFSLNIKELLITNLENDDQNLLDLVSLISRIYLPYIPGDRTLIKNIHRAPWMSHPENNKWQEHPLPPHKHSIPDRQLFTVELKTALLQEVTRYINSRKTIGILLSGGMDSRILAGIVREYQNTIDPDIIVTGISWGDTNSRDVAYAQRIALQFNWEWQHIKLSAETLYENIRLSSDNGSEVAPFHYHGMDEVSKIEGLDLILAGSYGDSIGRGEYSGTHITNLSDISFKGKDRFGILKSSAKKKLTPILEDELSKSSNSNKPIRRREIQQQQHYLRRMLQSCMIHITKSTPLYQIFTAPDVFGKMWALDPSVRDDQWYILLLKDLPGNLLNIPWARTGLPYGQNEGEKDNYTKSYHSYGQWLRNDLRNEVIEAVNSSTIRDLGIFNNKSLDQALSLWSKATTRSVNYLDELFSWMASLKIFLEEKNIKKPKEEFPDQFQDRLNTYQARIYGELYIRTRNHKRS</sequence>
<dbReference type="Proteomes" id="UP000753961">
    <property type="component" value="Unassembled WGS sequence"/>
</dbReference>
<dbReference type="SUPFAM" id="SSF52402">
    <property type="entry name" value="Adenine nucleotide alpha hydrolases-like"/>
    <property type="match status" value="1"/>
</dbReference>
<dbReference type="Pfam" id="PF00733">
    <property type="entry name" value="Asn_synthase"/>
    <property type="match status" value="1"/>
</dbReference>
<dbReference type="GO" id="GO:0006529">
    <property type="term" value="P:asparagine biosynthetic process"/>
    <property type="evidence" value="ECO:0007669"/>
    <property type="project" value="InterPro"/>
</dbReference>
<evidence type="ECO:0000313" key="3">
    <source>
        <dbReference type="Proteomes" id="UP000753961"/>
    </source>
</evidence>
<reference evidence="2" key="1">
    <citation type="submission" date="2021-06" db="EMBL/GenBank/DDBJ databases">
        <title>44 bacteria genomes isolated from Dapeng, Shenzhen.</title>
        <authorList>
            <person name="Zheng W."/>
            <person name="Yu S."/>
            <person name="Huang Y."/>
        </authorList>
    </citation>
    <scope>NUCLEOTIDE SEQUENCE</scope>
    <source>
        <strain evidence="2">DP5N28-2</strain>
    </source>
</reference>
<keyword evidence="3" id="KW-1185">Reference proteome</keyword>
<evidence type="ECO:0000259" key="1">
    <source>
        <dbReference type="Pfam" id="PF00733"/>
    </source>
</evidence>
<dbReference type="RefSeq" id="WP_222578134.1">
    <property type="nucleotide sequence ID" value="NZ_JAHVHU010000002.1"/>
</dbReference>
<evidence type="ECO:0000313" key="2">
    <source>
        <dbReference type="EMBL" id="MBY5956609.1"/>
    </source>
</evidence>
<gene>
    <name evidence="2" type="ORF">KUV50_00585</name>
</gene>
<dbReference type="GO" id="GO:0004066">
    <property type="term" value="F:asparagine synthase (glutamine-hydrolyzing) activity"/>
    <property type="evidence" value="ECO:0007669"/>
    <property type="project" value="InterPro"/>
</dbReference>
<feature type="domain" description="Asparagine synthetase" evidence="1">
    <location>
        <begin position="113"/>
        <end position="307"/>
    </location>
</feature>
<dbReference type="AlphaFoldDB" id="A0A953LBG7"/>
<dbReference type="InterPro" id="IPR001962">
    <property type="entry name" value="Asn_synthase"/>
</dbReference>
<accession>A0A953LBG7</accession>
<proteinExistence type="predicted"/>
<organism evidence="2 3">
    <name type="scientific">Membranihabitans marinus</name>
    <dbReference type="NCBI Taxonomy" id="1227546"/>
    <lineage>
        <taxon>Bacteria</taxon>
        <taxon>Pseudomonadati</taxon>
        <taxon>Bacteroidota</taxon>
        <taxon>Saprospiria</taxon>
        <taxon>Saprospirales</taxon>
        <taxon>Saprospiraceae</taxon>
        <taxon>Membranihabitans</taxon>
    </lineage>
</organism>
<name>A0A953LBG7_9BACT</name>
<dbReference type="Gene3D" id="3.40.50.620">
    <property type="entry name" value="HUPs"/>
    <property type="match status" value="1"/>
</dbReference>